<proteinExistence type="predicted"/>
<evidence type="ECO:0000256" key="5">
    <source>
        <dbReference type="ARBA" id="ARBA00023136"/>
    </source>
</evidence>
<dbReference type="Pfam" id="PF02687">
    <property type="entry name" value="FtsX"/>
    <property type="match status" value="2"/>
</dbReference>
<gene>
    <name evidence="9" type="ORF">WAE58_10995</name>
</gene>
<feature type="domain" description="MacB-like periplasmic core" evidence="8">
    <location>
        <begin position="33"/>
        <end position="212"/>
    </location>
</feature>
<keyword evidence="4 6" id="KW-1133">Transmembrane helix</keyword>
<evidence type="ECO:0000256" key="4">
    <source>
        <dbReference type="ARBA" id="ARBA00022989"/>
    </source>
</evidence>
<evidence type="ECO:0000256" key="2">
    <source>
        <dbReference type="ARBA" id="ARBA00022475"/>
    </source>
</evidence>
<evidence type="ECO:0000256" key="6">
    <source>
        <dbReference type="SAM" id="Phobius"/>
    </source>
</evidence>
<evidence type="ECO:0000313" key="10">
    <source>
        <dbReference type="Proteomes" id="UP001378956"/>
    </source>
</evidence>
<keyword evidence="10" id="KW-1185">Reference proteome</keyword>
<feature type="transmembrane region" description="Helical" evidence="6">
    <location>
        <begin position="433"/>
        <end position="455"/>
    </location>
</feature>
<organism evidence="9 10">
    <name type="scientific">Pedobacter panaciterrae</name>
    <dbReference type="NCBI Taxonomy" id="363849"/>
    <lineage>
        <taxon>Bacteria</taxon>
        <taxon>Pseudomonadati</taxon>
        <taxon>Bacteroidota</taxon>
        <taxon>Sphingobacteriia</taxon>
        <taxon>Sphingobacteriales</taxon>
        <taxon>Sphingobacteriaceae</taxon>
        <taxon>Pedobacter</taxon>
    </lineage>
</organism>
<evidence type="ECO:0000259" key="7">
    <source>
        <dbReference type="Pfam" id="PF02687"/>
    </source>
</evidence>
<feature type="transmembrane region" description="Helical" evidence="6">
    <location>
        <begin position="270"/>
        <end position="291"/>
    </location>
</feature>
<feature type="transmembrane region" description="Helical" evidence="6">
    <location>
        <begin position="361"/>
        <end position="388"/>
    </location>
</feature>
<dbReference type="EMBL" id="JBBEUB010000003">
    <property type="protein sequence ID" value="MEJ2902955.1"/>
    <property type="molecule type" value="Genomic_DNA"/>
</dbReference>
<feature type="transmembrane region" description="Helical" evidence="6">
    <location>
        <begin position="32"/>
        <end position="52"/>
    </location>
</feature>
<evidence type="ECO:0000256" key="1">
    <source>
        <dbReference type="ARBA" id="ARBA00004651"/>
    </source>
</evidence>
<feature type="domain" description="ABC3 transporter permease C-terminal" evidence="7">
    <location>
        <begin position="272"/>
        <end position="389"/>
    </location>
</feature>
<feature type="transmembrane region" description="Helical" evidence="6">
    <location>
        <begin position="810"/>
        <end position="830"/>
    </location>
</feature>
<protein>
    <submittedName>
        <fullName evidence="9">FtsX-like permease family protein</fullName>
    </submittedName>
</protein>
<evidence type="ECO:0000256" key="3">
    <source>
        <dbReference type="ARBA" id="ARBA00022692"/>
    </source>
</evidence>
<dbReference type="InterPro" id="IPR003838">
    <property type="entry name" value="ABC3_permease_C"/>
</dbReference>
<keyword evidence="5 6" id="KW-0472">Membrane</keyword>
<evidence type="ECO:0000259" key="8">
    <source>
        <dbReference type="Pfam" id="PF12704"/>
    </source>
</evidence>
<feature type="domain" description="ABC3 transporter permease C-terminal" evidence="7">
    <location>
        <begin position="726"/>
        <end position="840"/>
    </location>
</feature>
<feature type="transmembrane region" description="Helical" evidence="6">
    <location>
        <begin position="409"/>
        <end position="427"/>
    </location>
</feature>
<feature type="transmembrane region" description="Helical" evidence="6">
    <location>
        <begin position="312"/>
        <end position="341"/>
    </location>
</feature>
<comment type="subcellular location">
    <subcellularLocation>
        <location evidence="1">Cell membrane</location>
        <topology evidence="1">Multi-pass membrane protein</topology>
    </subcellularLocation>
</comment>
<accession>A0ABU8NL45</accession>
<reference evidence="9 10" key="1">
    <citation type="submission" date="2024-03" db="EMBL/GenBank/DDBJ databases">
        <title>Sequence of Lycoming College Course Isolates.</title>
        <authorList>
            <person name="Plotts O."/>
            <person name="Newman J."/>
        </authorList>
    </citation>
    <scope>NUCLEOTIDE SEQUENCE [LARGE SCALE GENOMIC DNA]</scope>
    <source>
        <strain evidence="9 10">CJB-3</strain>
    </source>
</reference>
<dbReference type="PANTHER" id="PTHR30287">
    <property type="entry name" value="MEMBRANE COMPONENT OF PREDICTED ABC SUPERFAMILY METABOLITE UPTAKE TRANSPORTER"/>
    <property type="match status" value="1"/>
</dbReference>
<sequence>MQQDNSALKRSVNIGWLFKMAWRDARRNKSRLFLFVSSIILGIAALVAVYSFRDNMQRDIDNQAKMLTGADLVIQARKPVSAKAQAALDTLGNEKASERSFASMIYFLKNEGSRLVQVRALEGNYPFYGTIETTPVNAARTFQQERRALVDKTVMLQFNAKPGDSIKIGSLNFLIAGILDKAPGQTGISATVAPVVYIPLKYLEQTGLTKIGSRIQYKYYYRYNKPSAVAGQVKKIQRLLDKENLDTETVESKKESTGKSFRDVSRFLELSGFIALLLGCIGVGSAIHVYIGEKLNSIATLRCLGLKAWEAFLIYLIQIVFIGFIGAVLGAALGTIIQFALPIVLKDFIPVELTLQISWLAILQGVLLGLVISVLFTLPSLLSVRIISPLNAIRHSFEKSNDPRDPLKWIVYLLILLFVLAFTRFQMSSWMQAVVFTGSILISFLLLFALSRLLMWAVKRLIPASSSYLWRQGFANLYRPNNQTLMLTVSIGLSAAFICTLFFVQGILIKRVTISSAANQANMILFDIQNEQKEAIATLTRDYKLPVMNQVPVVTVRIEKINGKTALQDTAGDSKRAFQGELRVTFQDTLTSAEKVTEGIWQGKAKPEEKVYVSLEEGYARNIHVGVGDSIVFNVQGLLIPTVVGSLREVNWARMQTNFRVVFPTGVLEDAPQFHVLMTRITSNDVSANFQSAVVRKFPNVSVIDLGLILKTLDELLSKISFVIQFMAAFSMATGWIVLISAVLTSRGQRLRESVLLRTLGASRKQILVITAIEYLFLGAFSAGAGIILALGGSWLLAVFSFDTSFTPSLLPILLLFILICFLVVLTGVLSSRKVLNTPPLAVLNA</sequence>
<keyword evidence="2" id="KW-1003">Cell membrane</keyword>
<dbReference type="InterPro" id="IPR025857">
    <property type="entry name" value="MacB_PCD"/>
</dbReference>
<evidence type="ECO:0000313" key="9">
    <source>
        <dbReference type="EMBL" id="MEJ2902955.1"/>
    </source>
</evidence>
<dbReference type="Proteomes" id="UP001378956">
    <property type="component" value="Unassembled WGS sequence"/>
</dbReference>
<feature type="transmembrane region" description="Helical" evidence="6">
    <location>
        <begin position="767"/>
        <end position="798"/>
    </location>
</feature>
<comment type="caution">
    <text evidence="9">The sequence shown here is derived from an EMBL/GenBank/DDBJ whole genome shotgun (WGS) entry which is preliminary data.</text>
</comment>
<dbReference type="RefSeq" id="WP_216854311.1">
    <property type="nucleotide sequence ID" value="NZ_JABMKW010000008.1"/>
</dbReference>
<dbReference type="PANTHER" id="PTHR30287:SF1">
    <property type="entry name" value="INNER MEMBRANE PROTEIN"/>
    <property type="match status" value="1"/>
</dbReference>
<name>A0ABU8NL45_9SPHI</name>
<dbReference type="InterPro" id="IPR038766">
    <property type="entry name" value="Membrane_comp_ABC_pdt"/>
</dbReference>
<feature type="transmembrane region" description="Helical" evidence="6">
    <location>
        <begin position="485"/>
        <end position="508"/>
    </location>
</feature>
<keyword evidence="3 6" id="KW-0812">Transmembrane</keyword>
<feature type="transmembrane region" description="Helical" evidence="6">
    <location>
        <begin position="722"/>
        <end position="746"/>
    </location>
</feature>
<dbReference type="Pfam" id="PF12704">
    <property type="entry name" value="MacB_PCD"/>
    <property type="match status" value="1"/>
</dbReference>